<name>A0ABV9JJ41_9GAMM</name>
<dbReference type="Proteomes" id="UP001595962">
    <property type="component" value="Unassembled WGS sequence"/>
</dbReference>
<dbReference type="Gene3D" id="3.40.1260.10">
    <property type="entry name" value="DsrEFH-like"/>
    <property type="match status" value="1"/>
</dbReference>
<dbReference type="InterPro" id="IPR007215">
    <property type="entry name" value="Sulphur_relay_TusB/DsrH"/>
</dbReference>
<sequence length="83" mass="9279">MLVILQQNKLPTCLHWLSAEDQVLLRHDAVYLLSQLTACAASVVVATRDLAVRGLHPVATVHYYDESQIHQLMLENPLSLCLS</sequence>
<dbReference type="EMBL" id="JBHSGB010000005">
    <property type="protein sequence ID" value="MFC4654513.1"/>
    <property type="molecule type" value="Genomic_DNA"/>
</dbReference>
<evidence type="ECO:0000313" key="1">
    <source>
        <dbReference type="EMBL" id="MFC4654513.1"/>
    </source>
</evidence>
<proteinExistence type="predicted"/>
<dbReference type="InterPro" id="IPR027396">
    <property type="entry name" value="DsrEFH-like"/>
</dbReference>
<gene>
    <name evidence="1" type="ORF">ACFO3I_05690</name>
</gene>
<comment type="caution">
    <text evidence="1">The sequence shown here is derived from an EMBL/GenBank/DDBJ whole genome shotgun (WGS) entry which is preliminary data.</text>
</comment>
<accession>A0ABV9JJ41</accession>
<reference evidence="2" key="1">
    <citation type="journal article" date="2019" name="Int. J. Syst. Evol. Microbiol.">
        <title>The Global Catalogue of Microorganisms (GCM) 10K type strain sequencing project: providing services to taxonomists for standard genome sequencing and annotation.</title>
        <authorList>
            <consortium name="The Broad Institute Genomics Platform"/>
            <consortium name="The Broad Institute Genome Sequencing Center for Infectious Disease"/>
            <person name="Wu L."/>
            <person name="Ma J."/>
        </authorList>
    </citation>
    <scope>NUCLEOTIDE SEQUENCE [LARGE SCALE GENOMIC DNA]</scope>
    <source>
        <strain evidence="2">DT28</strain>
    </source>
</reference>
<keyword evidence="2" id="KW-1185">Reference proteome</keyword>
<evidence type="ECO:0000313" key="2">
    <source>
        <dbReference type="Proteomes" id="UP001595962"/>
    </source>
</evidence>
<protein>
    <submittedName>
        <fullName evidence="1">DsrH/TusB family sulfur metabolism protein</fullName>
    </submittedName>
</protein>
<organism evidence="1 2">
    <name type="scientific">Rheinheimera marina</name>
    <dbReference type="NCBI Taxonomy" id="1774958"/>
    <lineage>
        <taxon>Bacteria</taxon>
        <taxon>Pseudomonadati</taxon>
        <taxon>Pseudomonadota</taxon>
        <taxon>Gammaproteobacteria</taxon>
        <taxon>Chromatiales</taxon>
        <taxon>Chromatiaceae</taxon>
        <taxon>Rheinheimera</taxon>
    </lineage>
</organism>
<dbReference type="RefSeq" id="WP_377332454.1">
    <property type="nucleotide sequence ID" value="NZ_JBHSGB010000005.1"/>
</dbReference>
<dbReference type="Pfam" id="PF04077">
    <property type="entry name" value="DsrH"/>
    <property type="match status" value="1"/>
</dbReference>
<dbReference type="SUPFAM" id="SSF75169">
    <property type="entry name" value="DsrEFH-like"/>
    <property type="match status" value="1"/>
</dbReference>